<reference evidence="2 3" key="1">
    <citation type="submission" date="2024-09" db="EMBL/GenBank/DDBJ databases">
        <authorList>
            <person name="Sun Q."/>
            <person name="Mori K."/>
        </authorList>
    </citation>
    <scope>NUCLEOTIDE SEQUENCE [LARGE SCALE GENOMIC DNA]</scope>
    <source>
        <strain evidence="2 3">NCAIM B.02481</strain>
    </source>
</reference>
<evidence type="ECO:0000256" key="1">
    <source>
        <dbReference type="SAM" id="SignalP"/>
    </source>
</evidence>
<organism evidence="2 3">
    <name type="scientific">Winogradskyella pulchriflava</name>
    <dbReference type="NCBI Taxonomy" id="1110688"/>
    <lineage>
        <taxon>Bacteria</taxon>
        <taxon>Pseudomonadati</taxon>
        <taxon>Bacteroidota</taxon>
        <taxon>Flavobacteriia</taxon>
        <taxon>Flavobacteriales</taxon>
        <taxon>Flavobacteriaceae</taxon>
        <taxon>Winogradskyella</taxon>
    </lineage>
</organism>
<sequence>MKTKQFISVFVLSIVVFSANALLGNKEKLQDKDIVTVVGVFDGYDADDGYSFLIKSDDDEEDGEETIYFSEISDAALKSVNLQSDEFIGKKFEITYEVTEFEEEDEDGYVDTFEKLKIIKIKKL</sequence>
<dbReference type="RefSeq" id="WP_386058158.1">
    <property type="nucleotide sequence ID" value="NZ_JBHLTQ010000001.1"/>
</dbReference>
<dbReference type="EMBL" id="JBHLTQ010000001">
    <property type="protein sequence ID" value="MFC0603042.1"/>
    <property type="molecule type" value="Genomic_DNA"/>
</dbReference>
<keyword evidence="1" id="KW-0732">Signal</keyword>
<evidence type="ECO:0000313" key="3">
    <source>
        <dbReference type="Proteomes" id="UP001589832"/>
    </source>
</evidence>
<evidence type="ECO:0000313" key="2">
    <source>
        <dbReference type="EMBL" id="MFC0603042.1"/>
    </source>
</evidence>
<proteinExistence type="predicted"/>
<gene>
    <name evidence="2" type="ORF">ACFFGA_00625</name>
</gene>
<feature type="chain" id="PRO_5045533797" description="DUF3221 domain-containing protein" evidence="1">
    <location>
        <begin position="22"/>
        <end position="124"/>
    </location>
</feature>
<comment type="caution">
    <text evidence="2">The sequence shown here is derived from an EMBL/GenBank/DDBJ whole genome shotgun (WGS) entry which is preliminary data.</text>
</comment>
<protein>
    <recommendedName>
        <fullName evidence="4">DUF3221 domain-containing protein</fullName>
    </recommendedName>
</protein>
<name>A0ABV6Q565_9FLAO</name>
<dbReference type="Proteomes" id="UP001589832">
    <property type="component" value="Unassembled WGS sequence"/>
</dbReference>
<feature type="signal peptide" evidence="1">
    <location>
        <begin position="1"/>
        <end position="21"/>
    </location>
</feature>
<evidence type="ECO:0008006" key="4">
    <source>
        <dbReference type="Google" id="ProtNLM"/>
    </source>
</evidence>
<keyword evidence="3" id="KW-1185">Reference proteome</keyword>
<accession>A0ABV6Q565</accession>